<proteinExistence type="predicted"/>
<sequence>MTVAAVRGLVAAAAGSAVGVSAVERLRGGSKKGVFRLRLTDGTSLVLYLWHDRENWWSTVGEAGADLFSDASGRTLFRQAHEQLTALGVPVPEVLLLGDAGTYLPADVALVQDVRGPSLGDLLGTDPAAAAPALLALREALGRMRAASRPTYGRVGAPSGVETPDFPAVVLARALRHVRSAAGRDARIAAAADRLVDALHARAAPIRSRGGYSLVHGELGPDHVRLDDRGLPVLIDIEGLMWADVEWEHAFLELRFGQHYAALRAVDLDETRLRLYRLALSISLVEGPLRLLETGFPDADAMRRIAEHNLRRALAAVT</sequence>
<gene>
    <name evidence="1" type="ORF">D7193_16275</name>
</gene>
<keyword evidence="2" id="KW-1185">Reference proteome</keyword>
<name>A0A3B0A784_9ACTN</name>
<dbReference type="EMBL" id="RBAN01000002">
    <property type="protein sequence ID" value="RKN56252.1"/>
    <property type="molecule type" value="Genomic_DNA"/>
</dbReference>
<organism evidence="1 2">
    <name type="scientific">Micromonospora costi</name>
    <dbReference type="NCBI Taxonomy" id="1530042"/>
    <lineage>
        <taxon>Bacteria</taxon>
        <taxon>Bacillati</taxon>
        <taxon>Actinomycetota</taxon>
        <taxon>Actinomycetes</taxon>
        <taxon>Micromonosporales</taxon>
        <taxon>Micromonosporaceae</taxon>
        <taxon>Micromonospora</taxon>
    </lineage>
</organism>
<comment type="caution">
    <text evidence="1">The sequence shown here is derived from an EMBL/GenBank/DDBJ whole genome shotgun (WGS) entry which is preliminary data.</text>
</comment>
<evidence type="ECO:0000313" key="1">
    <source>
        <dbReference type="EMBL" id="RKN56252.1"/>
    </source>
</evidence>
<reference evidence="1 2" key="1">
    <citation type="journal article" date="2015" name="Int. J. Syst. Evol. Microbiol.">
        <title>Micromonospora costi sp. nov., isolated from a leaf of Costus speciosus.</title>
        <authorList>
            <person name="Thawai C."/>
        </authorList>
    </citation>
    <scope>NUCLEOTIDE SEQUENCE [LARGE SCALE GENOMIC DNA]</scope>
    <source>
        <strain evidence="1 2">CS1-12</strain>
    </source>
</reference>
<dbReference type="Proteomes" id="UP000279968">
    <property type="component" value="Unassembled WGS sequence"/>
</dbReference>
<dbReference type="Gene3D" id="3.30.200.150">
    <property type="match status" value="1"/>
</dbReference>
<accession>A0A3B0A784</accession>
<dbReference type="InterPro" id="IPR011009">
    <property type="entry name" value="Kinase-like_dom_sf"/>
</dbReference>
<dbReference type="GO" id="GO:0016740">
    <property type="term" value="F:transferase activity"/>
    <property type="evidence" value="ECO:0007669"/>
    <property type="project" value="UniProtKB-KW"/>
</dbReference>
<dbReference type="Gene3D" id="3.90.1200.10">
    <property type="match status" value="1"/>
</dbReference>
<keyword evidence="1" id="KW-0808">Transferase</keyword>
<evidence type="ECO:0000313" key="2">
    <source>
        <dbReference type="Proteomes" id="UP000279968"/>
    </source>
</evidence>
<protein>
    <submittedName>
        <fullName evidence="1">Aminoglycoside phosphotransferase family protein</fullName>
    </submittedName>
</protein>
<dbReference type="SUPFAM" id="SSF56112">
    <property type="entry name" value="Protein kinase-like (PK-like)"/>
    <property type="match status" value="1"/>
</dbReference>
<dbReference type="OrthoDB" id="3328272at2"/>
<dbReference type="AlphaFoldDB" id="A0A3B0A784"/>